<dbReference type="SMART" id="SM00345">
    <property type="entry name" value="HTH_GNTR"/>
    <property type="match status" value="1"/>
</dbReference>
<gene>
    <name evidence="5" type="ORF">SAMN05518863_10118</name>
</gene>
<dbReference type="EMBL" id="FOSD01000001">
    <property type="protein sequence ID" value="SFJ29012.1"/>
    <property type="molecule type" value="Genomic_DNA"/>
</dbReference>
<accession>A0A1I3Q5X7</accession>
<reference evidence="5 6" key="1">
    <citation type="submission" date="2016-10" db="EMBL/GenBank/DDBJ databases">
        <authorList>
            <person name="Varghese N."/>
            <person name="Submissions S."/>
        </authorList>
    </citation>
    <scope>NUCLEOTIDE SEQUENCE [LARGE SCALE GENOMIC DNA]</scope>
    <source>
        <strain evidence="5 6">YR512</strain>
    </source>
</reference>
<dbReference type="Gene3D" id="1.20.120.530">
    <property type="entry name" value="GntR ligand-binding domain-like"/>
    <property type="match status" value="1"/>
</dbReference>
<dbReference type="InterPro" id="IPR036388">
    <property type="entry name" value="WH-like_DNA-bd_sf"/>
</dbReference>
<dbReference type="InterPro" id="IPR000524">
    <property type="entry name" value="Tscrpt_reg_HTH_GntR"/>
</dbReference>
<dbReference type="PANTHER" id="PTHR43537:SF39">
    <property type="entry name" value="HTH-TYPE TRANSCRIPTIONAL REGULATOR MCBR"/>
    <property type="match status" value="1"/>
</dbReference>
<evidence type="ECO:0000256" key="1">
    <source>
        <dbReference type="ARBA" id="ARBA00023015"/>
    </source>
</evidence>
<dbReference type="Proteomes" id="UP000198841">
    <property type="component" value="Unassembled WGS sequence"/>
</dbReference>
<sequence length="220" mass="24200">MIEMDKAQRMSLTAQVESSLRSALIVGKLKPGARLVTRDLAAQLGTSITPVREALLRLVSAGALDATPAAAFLVPEMSLQRFEEITLIRKQLEGLAVRTATPFVGKKQLSELKKLCVSFMQAKLSGDAALALEANRAFRFTLYGYAQMPTLEALIEQLWVQIGPCFNYLYPQPAEVVNGHHNYDHLLEALQAGDGVTSEKILMKAIDDGAAILKRHYFDQ</sequence>
<keyword evidence="3" id="KW-0804">Transcription</keyword>
<dbReference type="PROSITE" id="PS50949">
    <property type="entry name" value="HTH_GNTR"/>
    <property type="match status" value="1"/>
</dbReference>
<dbReference type="SUPFAM" id="SSF48008">
    <property type="entry name" value="GntR ligand-binding domain-like"/>
    <property type="match status" value="1"/>
</dbReference>
<keyword evidence="1" id="KW-0805">Transcription regulation</keyword>
<evidence type="ECO:0000259" key="4">
    <source>
        <dbReference type="PROSITE" id="PS50949"/>
    </source>
</evidence>
<dbReference type="InterPro" id="IPR008920">
    <property type="entry name" value="TF_FadR/GntR_C"/>
</dbReference>
<feature type="domain" description="HTH gntR-type" evidence="4">
    <location>
        <begin position="10"/>
        <end position="77"/>
    </location>
</feature>
<proteinExistence type="predicted"/>
<evidence type="ECO:0000313" key="6">
    <source>
        <dbReference type="Proteomes" id="UP000198841"/>
    </source>
</evidence>
<protein>
    <submittedName>
        <fullName evidence="5">GntR family transcriptional regulator, colanic acid and biofilm gene transcriptional regulator</fullName>
    </submittedName>
</protein>
<keyword evidence="2" id="KW-0238">DNA-binding</keyword>
<evidence type="ECO:0000313" key="5">
    <source>
        <dbReference type="EMBL" id="SFJ29012.1"/>
    </source>
</evidence>
<dbReference type="PANTHER" id="PTHR43537">
    <property type="entry name" value="TRANSCRIPTIONAL REGULATOR, GNTR FAMILY"/>
    <property type="match status" value="1"/>
</dbReference>
<dbReference type="SMART" id="SM00895">
    <property type="entry name" value="FCD"/>
    <property type="match status" value="1"/>
</dbReference>
<evidence type="ECO:0000256" key="2">
    <source>
        <dbReference type="ARBA" id="ARBA00023125"/>
    </source>
</evidence>
<dbReference type="InterPro" id="IPR011711">
    <property type="entry name" value="GntR_C"/>
</dbReference>
<dbReference type="RefSeq" id="WP_008104064.1">
    <property type="nucleotide sequence ID" value="NZ_FOSD01000001.1"/>
</dbReference>
<evidence type="ECO:0000256" key="3">
    <source>
        <dbReference type="ARBA" id="ARBA00023163"/>
    </source>
</evidence>
<organism evidence="5 6">
    <name type="scientific">Candidatus Pantoea symbiotica</name>
    <dbReference type="NCBI Taxonomy" id="1884370"/>
    <lineage>
        <taxon>Bacteria</taxon>
        <taxon>Pseudomonadati</taxon>
        <taxon>Pseudomonadota</taxon>
        <taxon>Gammaproteobacteria</taxon>
        <taxon>Enterobacterales</taxon>
        <taxon>Erwiniaceae</taxon>
        <taxon>Pantoea</taxon>
    </lineage>
</organism>
<dbReference type="Pfam" id="PF00392">
    <property type="entry name" value="GntR"/>
    <property type="match status" value="1"/>
</dbReference>
<dbReference type="SUPFAM" id="SSF46785">
    <property type="entry name" value="Winged helix' DNA-binding domain"/>
    <property type="match status" value="1"/>
</dbReference>
<keyword evidence="6" id="KW-1185">Reference proteome</keyword>
<comment type="caution">
    <text evidence="5">The sequence shown here is derived from an EMBL/GenBank/DDBJ whole genome shotgun (WGS) entry which is preliminary data.</text>
</comment>
<dbReference type="InterPro" id="IPR036390">
    <property type="entry name" value="WH_DNA-bd_sf"/>
</dbReference>
<dbReference type="Pfam" id="PF07729">
    <property type="entry name" value="FCD"/>
    <property type="match status" value="1"/>
</dbReference>
<dbReference type="Gene3D" id="1.10.10.10">
    <property type="entry name" value="Winged helix-like DNA-binding domain superfamily/Winged helix DNA-binding domain"/>
    <property type="match status" value="1"/>
</dbReference>
<name>A0A1I3Q5X7_9GAMM</name>